<feature type="coiled-coil region" evidence="1">
    <location>
        <begin position="401"/>
        <end position="442"/>
    </location>
</feature>
<dbReference type="RefSeq" id="WP_092066518.1">
    <property type="nucleotide sequence ID" value="NZ_FNIN01000017.1"/>
</dbReference>
<feature type="coiled-coil region" evidence="1">
    <location>
        <begin position="333"/>
        <end position="367"/>
    </location>
</feature>
<keyword evidence="4" id="KW-1185">Reference proteome</keyword>
<keyword evidence="1" id="KW-0175">Coiled coil</keyword>
<dbReference type="InterPro" id="IPR018760">
    <property type="entry name" value="DUF2326"/>
</dbReference>
<proteinExistence type="predicted"/>
<dbReference type="Proteomes" id="UP000199602">
    <property type="component" value="Unassembled WGS sequence"/>
</dbReference>
<dbReference type="EMBL" id="FNIN01000017">
    <property type="protein sequence ID" value="SDO03080.1"/>
    <property type="molecule type" value="Genomic_DNA"/>
</dbReference>
<dbReference type="OrthoDB" id="5516148at2"/>
<reference evidence="3 4" key="1">
    <citation type="submission" date="2016-10" db="EMBL/GenBank/DDBJ databases">
        <authorList>
            <person name="de Groot N.N."/>
        </authorList>
    </citation>
    <scope>NUCLEOTIDE SEQUENCE [LARGE SCALE GENOMIC DNA]</scope>
    <source>
        <strain evidence="3 4">DSM 15269</strain>
    </source>
</reference>
<dbReference type="Pfam" id="PF10088">
    <property type="entry name" value="DUF2326"/>
    <property type="match status" value="1"/>
</dbReference>
<dbReference type="STRING" id="206665.SAMN04488516_1171"/>
<evidence type="ECO:0000256" key="1">
    <source>
        <dbReference type="SAM" id="Coils"/>
    </source>
</evidence>
<evidence type="ECO:0000313" key="3">
    <source>
        <dbReference type="EMBL" id="SDO03080.1"/>
    </source>
</evidence>
<dbReference type="Gene3D" id="3.40.50.300">
    <property type="entry name" value="P-loop containing nucleotide triphosphate hydrolases"/>
    <property type="match status" value="1"/>
</dbReference>
<dbReference type="InterPro" id="IPR027417">
    <property type="entry name" value="P-loop_NTPase"/>
</dbReference>
<protein>
    <submittedName>
        <fullName evidence="3">Uncharacterized protein YydD, contains DUF2326 domain</fullName>
    </submittedName>
</protein>
<evidence type="ECO:0000259" key="2">
    <source>
        <dbReference type="Pfam" id="PF10088"/>
    </source>
</evidence>
<dbReference type="AlphaFoldDB" id="A0A1H0G8B2"/>
<sequence>MYLKKIYTEPITFEPVEFKPGINFIYGKKEKLTDSKKSLNNIGKSTFLDLIDFALLSSFNIYNKRLYSAYQKGILKGKSVILELEFKNQIYVIKRSFDKPNNNILFGLKNKKLAPYTLSELKLELCNLLFRRENYEGYYSNTWLRKLIPFYLKIHKHKKEAFVDPIKYIKESTETELIQYHLFLMDINNDIAHRNFLFQTKLKKIEPAIKEIKNFFEERYDLNLSENRQAYISSQIRALEKEVKELENFISSFQLHKNYEINEIEANKLTEQIKKLWFQNYTDKKRIEAYQNSISFDDIKLQTWRIEKLYSEFNQLLGERIKKTLDEAINFKKELILSRKEFLKDEIKKIQNRIEERKKLINELATKRGRIFKYLSNKKAIDDLSEAYYQLSEKKMHLAELKNKVDIFRELQKEKNKIEQEIKKIEGEIIDFEVSIEEKKNRIAVLIEEIYNAIYPEYSDTLPIFDINSVPQKESKIEISLLNTTMMFGKGKNQGRTLIYDLAILFNSIDNNLKAPRFLVHDGIFDGVDKAHFVHLYMYLQKKLSEANSKDDYFQYIITYNQEGTLTEEFGNMDVLTNEKIEQEAILVLTPSKKLLGEF</sequence>
<feature type="domain" description="DUF2326" evidence="2">
    <location>
        <begin position="452"/>
        <end position="596"/>
    </location>
</feature>
<accession>A0A1H0G8B2</accession>
<organism evidence="3 4">
    <name type="scientific">Desulfonauticus submarinus</name>
    <dbReference type="NCBI Taxonomy" id="206665"/>
    <lineage>
        <taxon>Bacteria</taxon>
        <taxon>Pseudomonadati</taxon>
        <taxon>Thermodesulfobacteriota</taxon>
        <taxon>Desulfovibrionia</taxon>
        <taxon>Desulfovibrionales</taxon>
        <taxon>Desulfonauticaceae</taxon>
        <taxon>Desulfonauticus</taxon>
    </lineage>
</organism>
<gene>
    <name evidence="3" type="ORF">SAMN04488516_1171</name>
</gene>
<evidence type="ECO:0000313" key="4">
    <source>
        <dbReference type="Proteomes" id="UP000199602"/>
    </source>
</evidence>
<name>A0A1H0G8B2_9BACT</name>